<dbReference type="GO" id="GO:0019441">
    <property type="term" value="P:L-tryptophan catabolic process to kynurenine"/>
    <property type="evidence" value="ECO:0007669"/>
    <property type="project" value="InterPro"/>
</dbReference>
<proteinExistence type="inferred from homology"/>
<keyword evidence="4" id="KW-0823">Tryptophan catabolism</keyword>
<keyword evidence="2 5" id="KW-0479">Metal-binding</keyword>
<dbReference type="Gene3D" id="1.20.58.480">
    <property type="match status" value="1"/>
</dbReference>
<evidence type="ECO:0000313" key="6">
    <source>
        <dbReference type="EMBL" id="KAJ8380093.1"/>
    </source>
</evidence>
<dbReference type="GO" id="GO:0005737">
    <property type="term" value="C:cytoplasm"/>
    <property type="evidence" value="ECO:0007669"/>
    <property type="project" value="TreeGrafter"/>
</dbReference>
<reference evidence="6" key="1">
    <citation type="journal article" date="2023" name="Science">
        <title>Genome structures resolve the early diversification of teleost fishes.</title>
        <authorList>
            <person name="Parey E."/>
            <person name="Louis A."/>
            <person name="Montfort J."/>
            <person name="Bouchez O."/>
            <person name="Roques C."/>
            <person name="Iampietro C."/>
            <person name="Lluch J."/>
            <person name="Castinel A."/>
            <person name="Donnadieu C."/>
            <person name="Desvignes T."/>
            <person name="Floi Bucao C."/>
            <person name="Jouanno E."/>
            <person name="Wen M."/>
            <person name="Mejri S."/>
            <person name="Dirks R."/>
            <person name="Jansen H."/>
            <person name="Henkel C."/>
            <person name="Chen W.J."/>
            <person name="Zahm M."/>
            <person name="Cabau C."/>
            <person name="Klopp C."/>
            <person name="Thompson A.W."/>
            <person name="Robinson-Rechavi M."/>
            <person name="Braasch I."/>
            <person name="Lecointre G."/>
            <person name="Bobe J."/>
            <person name="Postlethwait J.H."/>
            <person name="Berthelot C."/>
            <person name="Roest Crollius H."/>
            <person name="Guiguen Y."/>
        </authorList>
    </citation>
    <scope>NUCLEOTIDE SEQUENCE</scope>
    <source>
        <strain evidence="6">WJC10195</strain>
    </source>
</reference>
<evidence type="ECO:0000313" key="7">
    <source>
        <dbReference type="Proteomes" id="UP001152622"/>
    </source>
</evidence>
<dbReference type="Pfam" id="PF01231">
    <property type="entry name" value="IDO"/>
    <property type="match status" value="1"/>
</dbReference>
<feature type="binding site" description="proximal binding residue" evidence="5">
    <location>
        <position position="184"/>
    </location>
    <ligand>
        <name>heme b</name>
        <dbReference type="ChEBI" id="CHEBI:60344"/>
    </ligand>
    <ligandPart>
        <name>Fe</name>
        <dbReference type="ChEBI" id="CHEBI:18248"/>
    </ligandPart>
</feature>
<keyword evidence="5" id="KW-0349">Heme</keyword>
<keyword evidence="7" id="KW-1185">Reference proteome</keyword>
<dbReference type="InterPro" id="IPR000898">
    <property type="entry name" value="Indolamine_dOase"/>
</dbReference>
<name>A0A9Q1GAH7_SYNKA</name>
<comment type="caution">
    <text evidence="6">The sequence shown here is derived from an EMBL/GenBank/DDBJ whole genome shotgun (WGS) entry which is preliminary data.</text>
</comment>
<gene>
    <name evidence="6" type="ORF">SKAU_G00008710</name>
</gene>
<dbReference type="GO" id="GO:0033754">
    <property type="term" value="F:indoleamine 2,3-dioxygenase activity"/>
    <property type="evidence" value="ECO:0007669"/>
    <property type="project" value="TreeGrafter"/>
</dbReference>
<evidence type="ECO:0000256" key="3">
    <source>
        <dbReference type="ARBA" id="ARBA00023004"/>
    </source>
</evidence>
<accession>A0A9Q1GAH7</accession>
<dbReference type="EMBL" id="JAINUF010000001">
    <property type="protein sequence ID" value="KAJ8380093.1"/>
    <property type="molecule type" value="Genomic_DNA"/>
</dbReference>
<evidence type="ECO:0000256" key="4">
    <source>
        <dbReference type="ARBA" id="ARBA00023079"/>
    </source>
</evidence>
<keyword evidence="3 5" id="KW-0408">Iron</keyword>
<dbReference type="GO" id="GO:0004833">
    <property type="term" value="F:L-tryptophan 2,3-dioxygenase activity"/>
    <property type="evidence" value="ECO:0007669"/>
    <property type="project" value="TreeGrafter"/>
</dbReference>
<comment type="similarity">
    <text evidence="1">Belongs to the indoleamine 2,3-dioxygenase family.</text>
</comment>
<protein>
    <submittedName>
        <fullName evidence="6">Uncharacterized protein</fullName>
    </submittedName>
</protein>
<dbReference type="PANTHER" id="PTHR28657">
    <property type="entry name" value="INDOLEAMINE 2,3-DIOXYGENASE"/>
    <property type="match status" value="1"/>
</dbReference>
<evidence type="ECO:0000256" key="5">
    <source>
        <dbReference type="PIRSR" id="PIRSR600898-1"/>
    </source>
</evidence>
<dbReference type="GO" id="GO:0034354">
    <property type="term" value="P:'de novo' NAD+ biosynthetic process from L-tryptophan"/>
    <property type="evidence" value="ECO:0007669"/>
    <property type="project" value="TreeGrafter"/>
</dbReference>
<sequence length="253" mass="27710">MGKAVHFCPLQHVLAWVARQAIPAVMRGVHCGDAQMVIGALEAIVQALSTMTETLKLMHKHVDPAVFYGIMRIYLSGWKDNPSMVEGLVYEGVQTEPVQLSGGSAAQSSLLHCFDELLGVSHEPQSGAFLKRMRDYMPPDHKRLIQDISAGPSLRQYVFNQDSAPLTEAFQHCVSELVALRNYHINMVSCFIVVPGARARQLRARGEGRDAEALSKAPKALEATGTGGSGIMSFLKTIRDRTNDVSQQPPKTD</sequence>
<organism evidence="6 7">
    <name type="scientific">Synaphobranchus kaupii</name>
    <name type="common">Kaup's arrowtooth eel</name>
    <dbReference type="NCBI Taxonomy" id="118154"/>
    <lineage>
        <taxon>Eukaryota</taxon>
        <taxon>Metazoa</taxon>
        <taxon>Chordata</taxon>
        <taxon>Craniata</taxon>
        <taxon>Vertebrata</taxon>
        <taxon>Euteleostomi</taxon>
        <taxon>Actinopterygii</taxon>
        <taxon>Neopterygii</taxon>
        <taxon>Teleostei</taxon>
        <taxon>Anguilliformes</taxon>
        <taxon>Synaphobranchidae</taxon>
        <taxon>Synaphobranchus</taxon>
    </lineage>
</organism>
<dbReference type="InterPro" id="IPR037217">
    <property type="entry name" value="Trp/Indoleamine_2_3_dOase-like"/>
</dbReference>
<dbReference type="GO" id="GO:0046872">
    <property type="term" value="F:metal ion binding"/>
    <property type="evidence" value="ECO:0007669"/>
    <property type="project" value="UniProtKB-KW"/>
</dbReference>
<dbReference type="SUPFAM" id="SSF140959">
    <property type="entry name" value="Indolic compounds 2,3-dioxygenase-like"/>
    <property type="match status" value="1"/>
</dbReference>
<evidence type="ECO:0000256" key="2">
    <source>
        <dbReference type="ARBA" id="ARBA00022723"/>
    </source>
</evidence>
<dbReference type="OrthoDB" id="10262710at2759"/>
<dbReference type="GO" id="GO:0020037">
    <property type="term" value="F:heme binding"/>
    <property type="evidence" value="ECO:0007669"/>
    <property type="project" value="InterPro"/>
</dbReference>
<dbReference type="PANTHER" id="PTHR28657:SF4">
    <property type="entry name" value="INDOLEAMINE 2,3-DIOXYGENASE 2"/>
    <property type="match status" value="1"/>
</dbReference>
<dbReference type="Proteomes" id="UP001152622">
    <property type="component" value="Chromosome 1"/>
</dbReference>
<dbReference type="AlphaFoldDB" id="A0A9Q1GAH7"/>
<evidence type="ECO:0000256" key="1">
    <source>
        <dbReference type="ARBA" id="ARBA00007119"/>
    </source>
</evidence>